<dbReference type="Proteomes" id="UP001566132">
    <property type="component" value="Unassembled WGS sequence"/>
</dbReference>
<reference evidence="1 2" key="1">
    <citation type="submission" date="2024-05" db="EMBL/GenBank/DDBJ databases">
        <title>Genetic variation in Jamaican populations of the coffee berry borer (Hypothenemus hampei).</title>
        <authorList>
            <person name="Errbii M."/>
            <person name="Myrie A."/>
        </authorList>
    </citation>
    <scope>NUCLEOTIDE SEQUENCE [LARGE SCALE GENOMIC DNA]</scope>
    <source>
        <strain evidence="1">JA-Hopewell-2020-01-JO</strain>
        <tissue evidence="1">Whole body</tissue>
    </source>
</reference>
<accession>A0ABD1F2X2</accession>
<protein>
    <submittedName>
        <fullName evidence="1">Uncharacterized protein</fullName>
    </submittedName>
</protein>
<evidence type="ECO:0000313" key="2">
    <source>
        <dbReference type="Proteomes" id="UP001566132"/>
    </source>
</evidence>
<sequence>MSAKEQRRVTNICNLLKKYHSEVLKLLTTSEENYEKVRKQIISKEINIPLCPKKNLHDYFQLQKKRNTKMSVEQLDEYLKKLIRKNEFQEDGHSVEINFEKIYNHLVELNSVINEEKRKLFYTSARFGYFLNLFYIEFFIKKQTSDFNETWADYVKKHFKISDTYSRILRFIGKLTGEYSKLQQLSISVREFYKYKQQLEILFYSDKYVVLKNQWK</sequence>
<organism evidence="1 2">
    <name type="scientific">Hypothenemus hampei</name>
    <name type="common">Coffee berry borer</name>
    <dbReference type="NCBI Taxonomy" id="57062"/>
    <lineage>
        <taxon>Eukaryota</taxon>
        <taxon>Metazoa</taxon>
        <taxon>Ecdysozoa</taxon>
        <taxon>Arthropoda</taxon>
        <taxon>Hexapoda</taxon>
        <taxon>Insecta</taxon>
        <taxon>Pterygota</taxon>
        <taxon>Neoptera</taxon>
        <taxon>Endopterygota</taxon>
        <taxon>Coleoptera</taxon>
        <taxon>Polyphaga</taxon>
        <taxon>Cucujiformia</taxon>
        <taxon>Curculionidae</taxon>
        <taxon>Scolytinae</taxon>
        <taxon>Hypothenemus</taxon>
    </lineage>
</organism>
<dbReference type="EMBL" id="JBDJPC010000003">
    <property type="protein sequence ID" value="KAL1509597.1"/>
    <property type="molecule type" value="Genomic_DNA"/>
</dbReference>
<name>A0ABD1F2X2_HYPHA</name>
<keyword evidence="2" id="KW-1185">Reference proteome</keyword>
<comment type="caution">
    <text evidence="1">The sequence shown here is derived from an EMBL/GenBank/DDBJ whole genome shotgun (WGS) entry which is preliminary data.</text>
</comment>
<gene>
    <name evidence="1" type="ORF">ABEB36_004308</name>
</gene>
<proteinExistence type="predicted"/>
<evidence type="ECO:0000313" key="1">
    <source>
        <dbReference type="EMBL" id="KAL1509597.1"/>
    </source>
</evidence>
<dbReference type="AlphaFoldDB" id="A0ABD1F2X2"/>